<keyword evidence="1" id="KW-1133">Transmembrane helix</keyword>
<feature type="transmembrane region" description="Helical" evidence="1">
    <location>
        <begin position="66"/>
        <end position="84"/>
    </location>
</feature>
<feature type="transmembrane region" description="Helical" evidence="1">
    <location>
        <begin position="165"/>
        <end position="183"/>
    </location>
</feature>
<dbReference type="Proteomes" id="UP001597052">
    <property type="component" value="Unassembled WGS sequence"/>
</dbReference>
<evidence type="ECO:0000313" key="3">
    <source>
        <dbReference type="Proteomes" id="UP001597052"/>
    </source>
</evidence>
<feature type="transmembrane region" description="Helical" evidence="1">
    <location>
        <begin position="93"/>
        <end position="112"/>
    </location>
</feature>
<accession>A0ABD6D5X7</accession>
<keyword evidence="1" id="KW-0812">Transmembrane</keyword>
<name>A0ABD6D5X7_9EURY</name>
<proteinExistence type="predicted"/>
<evidence type="ECO:0008006" key="4">
    <source>
        <dbReference type="Google" id="ProtNLM"/>
    </source>
</evidence>
<feature type="transmembrane region" description="Helical" evidence="1">
    <location>
        <begin position="257"/>
        <end position="276"/>
    </location>
</feature>
<comment type="caution">
    <text evidence="2">The sequence shown here is derived from an EMBL/GenBank/DDBJ whole genome shotgun (WGS) entry which is preliminary data.</text>
</comment>
<feature type="transmembrane region" description="Helical" evidence="1">
    <location>
        <begin position="12"/>
        <end position="32"/>
    </location>
</feature>
<dbReference type="AlphaFoldDB" id="A0ABD6D5X7"/>
<feature type="transmembrane region" description="Helical" evidence="1">
    <location>
        <begin position="189"/>
        <end position="205"/>
    </location>
</feature>
<sequence length="277" mass="29997">MGQTKQLVKQLPSSDIGLLISIPTILAALHFLTPDSIYTGLCFYYNDPSIVTAWTAAYTHGSNGHLLYNLGAYTLTVGIAYWLLTVFVDARRVFWITFVSLLLLTPFLTTAIDYGILYQHYELFPSDADSKGFSGIIGGLAGMTLGGIGVYVARRYGVWPGIHSVVGVGLAAVGFLSVLHGTLSAQTGLLLIFGLSVISAIYISFDEIRSWSQIRKTREEYNDPIVVILGFGIIVCAFVWALIPIDVIQSGSFVNIFAHGTGFVFGTLLTGIVAIIE</sequence>
<dbReference type="EMBL" id="JBHUDM010000001">
    <property type="protein sequence ID" value="MFD1640752.1"/>
    <property type="molecule type" value="Genomic_DNA"/>
</dbReference>
<organism evidence="2 3">
    <name type="scientific">Halohasta litorea</name>
    <dbReference type="NCBI Taxonomy" id="869891"/>
    <lineage>
        <taxon>Archaea</taxon>
        <taxon>Methanobacteriati</taxon>
        <taxon>Methanobacteriota</taxon>
        <taxon>Stenosarchaea group</taxon>
        <taxon>Halobacteria</taxon>
        <taxon>Halobacteriales</taxon>
        <taxon>Haloferacaceae</taxon>
        <taxon>Halohasta</taxon>
    </lineage>
</organism>
<evidence type="ECO:0000313" key="2">
    <source>
        <dbReference type="EMBL" id="MFD1640752.1"/>
    </source>
</evidence>
<reference evidence="2 3" key="1">
    <citation type="journal article" date="2019" name="Int. J. Syst. Evol. Microbiol.">
        <title>The Global Catalogue of Microorganisms (GCM) 10K type strain sequencing project: providing services to taxonomists for standard genome sequencing and annotation.</title>
        <authorList>
            <consortium name="The Broad Institute Genomics Platform"/>
            <consortium name="The Broad Institute Genome Sequencing Center for Infectious Disease"/>
            <person name="Wu L."/>
            <person name="Ma J."/>
        </authorList>
    </citation>
    <scope>NUCLEOTIDE SEQUENCE [LARGE SCALE GENOMIC DNA]</scope>
    <source>
        <strain evidence="2 3">CGMCC 1.10593</strain>
    </source>
</reference>
<keyword evidence="1" id="KW-0472">Membrane</keyword>
<feature type="transmembrane region" description="Helical" evidence="1">
    <location>
        <begin position="225"/>
        <end position="245"/>
    </location>
</feature>
<keyword evidence="3" id="KW-1185">Reference proteome</keyword>
<gene>
    <name evidence="2" type="ORF">ACFSBW_02525</name>
</gene>
<evidence type="ECO:0000256" key="1">
    <source>
        <dbReference type="SAM" id="Phobius"/>
    </source>
</evidence>
<feature type="transmembrane region" description="Helical" evidence="1">
    <location>
        <begin position="132"/>
        <end position="153"/>
    </location>
</feature>
<protein>
    <recommendedName>
        <fullName evidence="4">Rhomboid family protein</fullName>
    </recommendedName>
</protein>
<dbReference type="RefSeq" id="WP_256394450.1">
    <property type="nucleotide sequence ID" value="NZ_JANHDJ010000001.1"/>
</dbReference>